<evidence type="ECO:0000313" key="4">
    <source>
        <dbReference type="Proteomes" id="UP000655225"/>
    </source>
</evidence>
<accession>A0A834YPV2</accession>
<reference evidence="3 4" key="1">
    <citation type="submission" date="2020-04" db="EMBL/GenBank/DDBJ databases">
        <title>Plant Genome Project.</title>
        <authorList>
            <person name="Zhang R.-G."/>
        </authorList>
    </citation>
    <scope>NUCLEOTIDE SEQUENCE [LARGE SCALE GENOMIC DNA]</scope>
    <source>
        <strain evidence="3">YNK0</strain>
        <tissue evidence="3">Leaf</tissue>
    </source>
</reference>
<evidence type="ECO:0000256" key="1">
    <source>
        <dbReference type="ARBA" id="ARBA00010582"/>
    </source>
</evidence>
<organism evidence="3 4">
    <name type="scientific">Tetracentron sinense</name>
    <name type="common">Spur-leaf</name>
    <dbReference type="NCBI Taxonomy" id="13715"/>
    <lineage>
        <taxon>Eukaryota</taxon>
        <taxon>Viridiplantae</taxon>
        <taxon>Streptophyta</taxon>
        <taxon>Embryophyta</taxon>
        <taxon>Tracheophyta</taxon>
        <taxon>Spermatophyta</taxon>
        <taxon>Magnoliopsida</taxon>
        <taxon>Trochodendrales</taxon>
        <taxon>Trochodendraceae</taxon>
        <taxon>Tetracentron</taxon>
    </lineage>
</organism>
<keyword evidence="4" id="KW-1185">Reference proteome</keyword>
<dbReference type="PANTHER" id="PTHR23201:SF149">
    <property type="entry name" value="GIBBERELLIN STIMULATED TRANSCRIPT RELATED PROTEIN 2"/>
    <property type="match status" value="1"/>
</dbReference>
<sequence length="122" mass="13245">MALKAIIFLLASFLLVATRVSSNDEEAFKEAAYAIPPVKAPAPTPVLAPAPAPILPPVMITECPRLCGDRCGLHSRQRRCKRVCLTCCVRCKCVPPGTYGNREMCGKCYINMTTHGNIPKCP</sequence>
<protein>
    <submittedName>
        <fullName evidence="3">Uncharacterized protein</fullName>
    </submittedName>
</protein>
<dbReference type="EMBL" id="JABCRI010000018">
    <property type="protein sequence ID" value="KAF8390353.1"/>
    <property type="molecule type" value="Genomic_DNA"/>
</dbReference>
<dbReference type="InterPro" id="IPR003854">
    <property type="entry name" value="GASA"/>
</dbReference>
<dbReference type="OMA" id="RNPRNLC"/>
<comment type="caution">
    <text evidence="3">The sequence shown here is derived from an EMBL/GenBank/DDBJ whole genome shotgun (WGS) entry which is preliminary data.</text>
</comment>
<evidence type="ECO:0000256" key="2">
    <source>
        <dbReference type="SAM" id="SignalP"/>
    </source>
</evidence>
<feature type="chain" id="PRO_5032702428" evidence="2">
    <location>
        <begin position="23"/>
        <end position="122"/>
    </location>
</feature>
<gene>
    <name evidence="3" type="ORF">HHK36_024878</name>
</gene>
<dbReference type="AlphaFoldDB" id="A0A834YPV2"/>
<evidence type="ECO:0000313" key="3">
    <source>
        <dbReference type="EMBL" id="KAF8390353.1"/>
    </source>
</evidence>
<dbReference type="Proteomes" id="UP000655225">
    <property type="component" value="Unassembled WGS sequence"/>
</dbReference>
<keyword evidence="2" id="KW-0732">Signal</keyword>
<dbReference type="Pfam" id="PF02704">
    <property type="entry name" value="GASA"/>
    <property type="match status" value="1"/>
</dbReference>
<feature type="signal peptide" evidence="2">
    <location>
        <begin position="1"/>
        <end position="22"/>
    </location>
</feature>
<dbReference type="PANTHER" id="PTHR23201">
    <property type="entry name" value="EXTENSIN, PROLINE-RICH PROTEIN"/>
    <property type="match status" value="1"/>
</dbReference>
<dbReference type="OrthoDB" id="1850441at2759"/>
<name>A0A834YPV2_TETSI</name>
<comment type="similarity">
    <text evidence="1">Belongs to the GASA family.</text>
</comment>
<proteinExistence type="inferred from homology"/>